<dbReference type="AlphaFoldDB" id="S4PTJ5"/>
<proteinExistence type="predicted"/>
<accession>S4PTJ5</accession>
<organism evidence="1">
    <name type="scientific">Pararge aegeria</name>
    <name type="common">speckled wood butterfly</name>
    <dbReference type="NCBI Taxonomy" id="116150"/>
    <lineage>
        <taxon>Eukaryota</taxon>
        <taxon>Metazoa</taxon>
        <taxon>Ecdysozoa</taxon>
        <taxon>Arthropoda</taxon>
        <taxon>Hexapoda</taxon>
        <taxon>Insecta</taxon>
        <taxon>Pterygota</taxon>
        <taxon>Neoptera</taxon>
        <taxon>Endopterygota</taxon>
        <taxon>Lepidoptera</taxon>
        <taxon>Glossata</taxon>
        <taxon>Ditrysia</taxon>
        <taxon>Papilionoidea</taxon>
        <taxon>Nymphalidae</taxon>
        <taxon>Satyrinae</taxon>
        <taxon>Satyrini</taxon>
        <taxon>Parargina</taxon>
        <taxon>Pararge</taxon>
    </lineage>
</organism>
<dbReference type="EMBL" id="GAIX01011928">
    <property type="protein sequence ID" value="JAA80632.1"/>
    <property type="molecule type" value="Transcribed_RNA"/>
</dbReference>
<protein>
    <submittedName>
        <fullName evidence="1">Uncharacterized protein</fullName>
    </submittedName>
</protein>
<evidence type="ECO:0000313" key="1">
    <source>
        <dbReference type="EMBL" id="JAA80632.1"/>
    </source>
</evidence>
<reference evidence="1" key="2">
    <citation type="submission" date="2013-05" db="EMBL/GenBank/DDBJ databases">
        <authorList>
            <person name="Carter J.-M."/>
            <person name="Baker S.C."/>
            <person name="Pink R."/>
            <person name="Carter D.R.F."/>
            <person name="Collins A."/>
            <person name="Tomlin J."/>
            <person name="Gibbs M."/>
            <person name="Breuker C.J."/>
        </authorList>
    </citation>
    <scope>NUCLEOTIDE SEQUENCE</scope>
    <source>
        <tissue evidence="1">Ovary</tissue>
    </source>
</reference>
<reference evidence="1" key="1">
    <citation type="journal article" date="2013" name="BMC Genomics">
        <title>Unscrambling butterfly oogenesis.</title>
        <authorList>
            <person name="Carter J.M."/>
            <person name="Baker S.C."/>
            <person name="Pink R."/>
            <person name="Carter D.R."/>
            <person name="Collins A."/>
            <person name="Tomlin J."/>
            <person name="Gibbs M."/>
            <person name="Breuker C.J."/>
        </authorList>
    </citation>
    <scope>NUCLEOTIDE SEQUENCE</scope>
    <source>
        <tissue evidence="1">Ovary</tissue>
    </source>
</reference>
<name>S4PTJ5_9NEOP</name>
<feature type="non-terminal residue" evidence="1">
    <location>
        <position position="1"/>
    </location>
</feature>
<feature type="non-terminal residue" evidence="1">
    <location>
        <position position="69"/>
    </location>
</feature>
<sequence>SNTTNGPTQRTLINSAPKTRRILPKAQQTSAKTHKILPQLTSSRVRLAINRIRGHSGLVSLPRVLLSGK</sequence>